<dbReference type="Pfam" id="PF21787">
    <property type="entry name" value="TNP-like_RNaseH_N"/>
    <property type="match status" value="1"/>
</dbReference>
<sequence length="91" mass="10062">MKVRKEMRVHAKSLTYSGFSDFGDTADASDDPAQRSFGDRYSQPIAVFASKRPTKGRILAQLILKAICLLEEAGAFVDMILYDGASTNRLM</sequence>
<feature type="domain" description="Transposable element P transposase-like RNase H" evidence="1">
    <location>
        <begin position="1"/>
        <end position="91"/>
    </location>
</feature>
<comment type="caution">
    <text evidence="2">The sequence shown here is derived from an EMBL/GenBank/DDBJ whole genome shotgun (WGS) entry which is preliminary data.</text>
</comment>
<dbReference type="OrthoDB" id="6433957at2759"/>
<evidence type="ECO:0000313" key="2">
    <source>
        <dbReference type="EMBL" id="KAH9378424.1"/>
    </source>
</evidence>
<proteinExistence type="predicted"/>
<evidence type="ECO:0000259" key="1">
    <source>
        <dbReference type="Pfam" id="PF21787"/>
    </source>
</evidence>
<dbReference type="EMBL" id="JABSTR010000008">
    <property type="protein sequence ID" value="KAH9378424.1"/>
    <property type="molecule type" value="Genomic_DNA"/>
</dbReference>
<evidence type="ECO:0000313" key="3">
    <source>
        <dbReference type="Proteomes" id="UP000821853"/>
    </source>
</evidence>
<name>A0A9J6GUM5_HAELO</name>
<accession>A0A9J6GUM5</accession>
<dbReference type="InterPro" id="IPR048365">
    <property type="entry name" value="TNP-like_RNaseH_N"/>
</dbReference>
<protein>
    <recommendedName>
        <fullName evidence="1">Transposable element P transposase-like RNase H domain-containing protein</fullName>
    </recommendedName>
</protein>
<organism evidence="2 3">
    <name type="scientific">Haemaphysalis longicornis</name>
    <name type="common">Bush tick</name>
    <dbReference type="NCBI Taxonomy" id="44386"/>
    <lineage>
        <taxon>Eukaryota</taxon>
        <taxon>Metazoa</taxon>
        <taxon>Ecdysozoa</taxon>
        <taxon>Arthropoda</taxon>
        <taxon>Chelicerata</taxon>
        <taxon>Arachnida</taxon>
        <taxon>Acari</taxon>
        <taxon>Parasitiformes</taxon>
        <taxon>Ixodida</taxon>
        <taxon>Ixodoidea</taxon>
        <taxon>Ixodidae</taxon>
        <taxon>Haemaphysalinae</taxon>
        <taxon>Haemaphysalis</taxon>
    </lineage>
</organism>
<dbReference type="Proteomes" id="UP000821853">
    <property type="component" value="Unassembled WGS sequence"/>
</dbReference>
<gene>
    <name evidence="2" type="ORF">HPB48_018102</name>
</gene>
<dbReference type="AlphaFoldDB" id="A0A9J6GUM5"/>
<reference evidence="2 3" key="1">
    <citation type="journal article" date="2020" name="Cell">
        <title>Large-Scale Comparative Analyses of Tick Genomes Elucidate Their Genetic Diversity and Vector Capacities.</title>
        <authorList>
            <consortium name="Tick Genome and Microbiome Consortium (TIGMIC)"/>
            <person name="Jia N."/>
            <person name="Wang J."/>
            <person name="Shi W."/>
            <person name="Du L."/>
            <person name="Sun Y."/>
            <person name="Zhan W."/>
            <person name="Jiang J.F."/>
            <person name="Wang Q."/>
            <person name="Zhang B."/>
            <person name="Ji P."/>
            <person name="Bell-Sakyi L."/>
            <person name="Cui X.M."/>
            <person name="Yuan T.T."/>
            <person name="Jiang B.G."/>
            <person name="Yang W.F."/>
            <person name="Lam T.T."/>
            <person name="Chang Q.C."/>
            <person name="Ding S.J."/>
            <person name="Wang X.J."/>
            <person name="Zhu J.G."/>
            <person name="Ruan X.D."/>
            <person name="Zhao L."/>
            <person name="Wei J.T."/>
            <person name="Ye R.Z."/>
            <person name="Que T.C."/>
            <person name="Du C.H."/>
            <person name="Zhou Y.H."/>
            <person name="Cheng J.X."/>
            <person name="Dai P.F."/>
            <person name="Guo W.B."/>
            <person name="Han X.H."/>
            <person name="Huang E.J."/>
            <person name="Li L.F."/>
            <person name="Wei W."/>
            <person name="Gao Y.C."/>
            <person name="Liu J.Z."/>
            <person name="Shao H.Z."/>
            <person name="Wang X."/>
            <person name="Wang C.C."/>
            <person name="Yang T.C."/>
            <person name="Huo Q.B."/>
            <person name="Li W."/>
            <person name="Chen H.Y."/>
            <person name="Chen S.E."/>
            <person name="Zhou L.G."/>
            <person name="Ni X.B."/>
            <person name="Tian J.H."/>
            <person name="Sheng Y."/>
            <person name="Liu T."/>
            <person name="Pan Y.S."/>
            <person name="Xia L.Y."/>
            <person name="Li J."/>
            <person name="Zhao F."/>
            <person name="Cao W.C."/>
        </authorList>
    </citation>
    <scope>NUCLEOTIDE SEQUENCE [LARGE SCALE GENOMIC DNA]</scope>
    <source>
        <strain evidence="2">HaeL-2018</strain>
    </source>
</reference>
<keyword evidence="3" id="KW-1185">Reference proteome</keyword>
<dbReference type="VEuPathDB" id="VectorBase:HLOH_047820"/>